<name>A0ABR7A173_9BURK</name>
<comment type="caution">
    <text evidence="2">The sequence shown here is derived from an EMBL/GenBank/DDBJ whole genome shotgun (WGS) entry which is preliminary data.</text>
</comment>
<evidence type="ECO:0000256" key="1">
    <source>
        <dbReference type="SAM" id="SignalP"/>
    </source>
</evidence>
<evidence type="ECO:0000313" key="3">
    <source>
        <dbReference type="Proteomes" id="UP000654304"/>
    </source>
</evidence>
<accession>A0ABR7A173</accession>
<feature type="chain" id="PRO_5045637219" description="DUF2092 domain-containing protein" evidence="1">
    <location>
        <begin position="21"/>
        <end position="228"/>
    </location>
</feature>
<feature type="signal peptide" evidence="1">
    <location>
        <begin position="1"/>
        <end position="20"/>
    </location>
</feature>
<protein>
    <recommendedName>
        <fullName evidence="4">DUF2092 domain-containing protein</fullName>
    </recommendedName>
</protein>
<dbReference type="RefSeq" id="WP_186902307.1">
    <property type="nucleotide sequence ID" value="NZ_JACOGD010000001.1"/>
</dbReference>
<gene>
    <name evidence="2" type="ORF">H8K43_02010</name>
</gene>
<evidence type="ECO:0008006" key="4">
    <source>
        <dbReference type="Google" id="ProtNLM"/>
    </source>
</evidence>
<proteinExistence type="predicted"/>
<evidence type="ECO:0000313" key="2">
    <source>
        <dbReference type="EMBL" id="MBC3930432.1"/>
    </source>
</evidence>
<dbReference type="Proteomes" id="UP000654304">
    <property type="component" value="Unassembled WGS sequence"/>
</dbReference>
<sequence length="228" mass="25340">MLKPLLALFFASIFPTPVAAQTSRGFDDSAQNLMVVLRESQGSNKQVESLVPMGKAKAKLQDGREIEIDTGWFEYLGDMHVRFVFDTPTSMPSATPKDIERLALTPEAALELAVRNIKRVYGEPKAVPLNDLFEVKAKSPDLDSSYFLDKDFWNAQLKKYPDGVVALVAKRGGLMFAPLVDLKAVETMKSSVAYLHSSSERMRISSALYLFKDGKWSVYQAPVGARTQ</sequence>
<dbReference type="EMBL" id="JACOGD010000001">
    <property type="protein sequence ID" value="MBC3930432.1"/>
    <property type="molecule type" value="Genomic_DNA"/>
</dbReference>
<keyword evidence="1" id="KW-0732">Signal</keyword>
<organism evidence="2 3">
    <name type="scientific">Undibacterium curvum</name>
    <dbReference type="NCBI Taxonomy" id="2762294"/>
    <lineage>
        <taxon>Bacteria</taxon>
        <taxon>Pseudomonadati</taxon>
        <taxon>Pseudomonadota</taxon>
        <taxon>Betaproteobacteria</taxon>
        <taxon>Burkholderiales</taxon>
        <taxon>Oxalobacteraceae</taxon>
        <taxon>Undibacterium</taxon>
    </lineage>
</organism>
<keyword evidence="3" id="KW-1185">Reference proteome</keyword>
<reference evidence="2 3" key="1">
    <citation type="submission" date="2020-08" db="EMBL/GenBank/DDBJ databases">
        <title>Novel species isolated from subtropical streams in China.</title>
        <authorList>
            <person name="Lu H."/>
        </authorList>
    </citation>
    <scope>NUCLEOTIDE SEQUENCE [LARGE SCALE GENOMIC DNA]</scope>
    <source>
        <strain evidence="2 3">CY22W</strain>
    </source>
</reference>